<dbReference type="Gene3D" id="1.10.3720.10">
    <property type="entry name" value="MetI-like"/>
    <property type="match status" value="1"/>
</dbReference>
<dbReference type="PANTHER" id="PTHR43744:SF12">
    <property type="entry name" value="ABC TRANSPORTER PERMEASE PROTEIN MG189-RELATED"/>
    <property type="match status" value="1"/>
</dbReference>
<dbReference type="CDD" id="cd06261">
    <property type="entry name" value="TM_PBP2"/>
    <property type="match status" value="1"/>
</dbReference>
<dbReference type="GO" id="GO:0055085">
    <property type="term" value="P:transmembrane transport"/>
    <property type="evidence" value="ECO:0007669"/>
    <property type="project" value="InterPro"/>
</dbReference>
<evidence type="ECO:0000256" key="2">
    <source>
        <dbReference type="ARBA" id="ARBA00022448"/>
    </source>
</evidence>
<dbReference type="EMBL" id="SJKD01000005">
    <property type="protein sequence ID" value="TCC47778.1"/>
    <property type="molecule type" value="Genomic_DNA"/>
</dbReference>
<evidence type="ECO:0000259" key="8">
    <source>
        <dbReference type="PROSITE" id="PS50928"/>
    </source>
</evidence>
<protein>
    <submittedName>
        <fullName evidence="9">Carbohydrate ABC transporter permease</fullName>
    </submittedName>
</protein>
<feature type="transmembrane region" description="Helical" evidence="7">
    <location>
        <begin position="254"/>
        <end position="274"/>
    </location>
</feature>
<evidence type="ECO:0000256" key="5">
    <source>
        <dbReference type="ARBA" id="ARBA00022989"/>
    </source>
</evidence>
<keyword evidence="10" id="KW-1185">Reference proteome</keyword>
<feature type="transmembrane region" description="Helical" evidence="7">
    <location>
        <begin position="12"/>
        <end position="37"/>
    </location>
</feature>
<comment type="subcellular location">
    <subcellularLocation>
        <location evidence="1 7">Cell membrane</location>
        <topology evidence="1 7">Multi-pass membrane protein</topology>
    </subcellularLocation>
</comment>
<evidence type="ECO:0000256" key="3">
    <source>
        <dbReference type="ARBA" id="ARBA00022475"/>
    </source>
</evidence>
<sequence>MAHSSKAHTHSLVTLLPLAVATLVVLTPFIWMVSLAFTSADQAFSASNLIPESPTTANFVTALTSGGLGRAMLNSSAVAVIVVVSNCLFASMAGYAFAKLRFRGDTIVFGVLISTAMIPVSVTLIPLFLITKGIPLAGGNDLLGVGGFGLLNSIGGLALPYLVTPLNIFLSRQYFLEFPDELAEAARTDGAGELRIFFQIYLPLAKPLIATLGVFAFTGIWDDFLWPLVITNTDSMNTVQLALAKFLTSGNVQYGPVLAGAVLVTVPVLVVFAFNQRAFISGLADGGIKG</sequence>
<dbReference type="PANTHER" id="PTHR43744">
    <property type="entry name" value="ABC TRANSPORTER PERMEASE PROTEIN MG189-RELATED-RELATED"/>
    <property type="match status" value="1"/>
</dbReference>
<dbReference type="InterPro" id="IPR000515">
    <property type="entry name" value="MetI-like"/>
</dbReference>
<feature type="transmembrane region" description="Helical" evidence="7">
    <location>
        <begin position="200"/>
        <end position="221"/>
    </location>
</feature>
<feature type="transmembrane region" description="Helical" evidence="7">
    <location>
        <begin position="142"/>
        <end position="163"/>
    </location>
</feature>
<accession>A0A4R0JRW6</accession>
<dbReference type="PROSITE" id="PS50928">
    <property type="entry name" value="ABC_TM1"/>
    <property type="match status" value="1"/>
</dbReference>
<comment type="caution">
    <text evidence="9">The sequence shown here is derived from an EMBL/GenBank/DDBJ whole genome shotgun (WGS) entry which is preliminary data.</text>
</comment>
<dbReference type="OrthoDB" id="5138956at2"/>
<organism evidence="9 10">
    <name type="scientific">Kribbella capetownensis</name>
    <dbReference type="NCBI Taxonomy" id="1572659"/>
    <lineage>
        <taxon>Bacteria</taxon>
        <taxon>Bacillati</taxon>
        <taxon>Actinomycetota</taxon>
        <taxon>Actinomycetes</taxon>
        <taxon>Propionibacteriales</taxon>
        <taxon>Kribbellaceae</taxon>
        <taxon>Kribbella</taxon>
    </lineage>
</organism>
<dbReference type="GO" id="GO:0005886">
    <property type="term" value="C:plasma membrane"/>
    <property type="evidence" value="ECO:0007669"/>
    <property type="project" value="UniProtKB-SubCell"/>
</dbReference>
<dbReference type="AlphaFoldDB" id="A0A4R0JRW6"/>
<evidence type="ECO:0000256" key="7">
    <source>
        <dbReference type="RuleBase" id="RU363032"/>
    </source>
</evidence>
<evidence type="ECO:0000256" key="1">
    <source>
        <dbReference type="ARBA" id="ARBA00004651"/>
    </source>
</evidence>
<keyword evidence="5 7" id="KW-1133">Transmembrane helix</keyword>
<dbReference type="Proteomes" id="UP000293342">
    <property type="component" value="Unassembled WGS sequence"/>
</dbReference>
<keyword evidence="6 7" id="KW-0472">Membrane</keyword>
<feature type="transmembrane region" description="Helical" evidence="7">
    <location>
        <begin position="77"/>
        <end position="98"/>
    </location>
</feature>
<dbReference type="RefSeq" id="WP_131515842.1">
    <property type="nucleotide sequence ID" value="NZ_SJKD01000005.1"/>
</dbReference>
<evidence type="ECO:0000256" key="4">
    <source>
        <dbReference type="ARBA" id="ARBA00022692"/>
    </source>
</evidence>
<reference evidence="9 10" key="1">
    <citation type="submission" date="2019-02" db="EMBL/GenBank/DDBJ databases">
        <title>Kribbella capetownensis sp. nov. and Kribbella speibonae sp. nov., isolated from soil.</title>
        <authorList>
            <person name="Curtis S.M."/>
            <person name="Norton I."/>
            <person name="Everest G.J."/>
            <person name="Meyers P.R."/>
        </authorList>
    </citation>
    <scope>NUCLEOTIDE SEQUENCE [LARGE SCALE GENOMIC DNA]</scope>
    <source>
        <strain evidence="9 10">YM53</strain>
    </source>
</reference>
<keyword evidence="4 7" id="KW-0812">Transmembrane</keyword>
<keyword evidence="2 7" id="KW-0813">Transport</keyword>
<proteinExistence type="inferred from homology"/>
<evidence type="ECO:0000313" key="10">
    <source>
        <dbReference type="Proteomes" id="UP000293342"/>
    </source>
</evidence>
<feature type="domain" description="ABC transmembrane type-1" evidence="8">
    <location>
        <begin position="72"/>
        <end position="275"/>
    </location>
</feature>
<evidence type="ECO:0000313" key="9">
    <source>
        <dbReference type="EMBL" id="TCC47778.1"/>
    </source>
</evidence>
<dbReference type="InterPro" id="IPR035906">
    <property type="entry name" value="MetI-like_sf"/>
</dbReference>
<evidence type="ECO:0000256" key="6">
    <source>
        <dbReference type="ARBA" id="ARBA00023136"/>
    </source>
</evidence>
<dbReference type="Pfam" id="PF00528">
    <property type="entry name" value="BPD_transp_1"/>
    <property type="match status" value="1"/>
</dbReference>
<gene>
    <name evidence="9" type="ORF">E0H75_23815</name>
</gene>
<keyword evidence="3" id="KW-1003">Cell membrane</keyword>
<feature type="transmembrane region" description="Helical" evidence="7">
    <location>
        <begin position="107"/>
        <end position="130"/>
    </location>
</feature>
<comment type="similarity">
    <text evidence="7">Belongs to the binding-protein-dependent transport system permease family.</text>
</comment>
<name>A0A4R0JRW6_9ACTN</name>
<dbReference type="SUPFAM" id="SSF161098">
    <property type="entry name" value="MetI-like"/>
    <property type="match status" value="1"/>
</dbReference>